<keyword evidence="2" id="KW-1185">Reference proteome</keyword>
<name>A0ABY5A2A6_9GAMM</name>
<dbReference type="GeneID" id="300082187"/>
<dbReference type="EMBL" id="CP099397">
    <property type="protein sequence ID" value="USR37872.1"/>
    <property type="molecule type" value="Genomic_DNA"/>
</dbReference>
<protein>
    <submittedName>
        <fullName evidence="1">Uncharacterized protein</fullName>
    </submittedName>
</protein>
<evidence type="ECO:0000313" key="1">
    <source>
        <dbReference type="EMBL" id="USR37872.1"/>
    </source>
</evidence>
<sequence>MDKPARTRSVTALKDMINKPESPVSVDGMDLMLGKGAVRVGGDTAFLLISNASGVLVTENWQELQYDSTDISSVHLAIPGLNGLSVEEVRSVSVFEELRPTGGIRHHVSYTLMGGSIYTESELSSRATGKHTTVYEKR</sequence>
<organism evidence="1 2">
    <name type="scientific">Ectopseudomonas hydrolytica</name>
    <dbReference type="NCBI Taxonomy" id="2493633"/>
    <lineage>
        <taxon>Bacteria</taxon>
        <taxon>Pseudomonadati</taxon>
        <taxon>Pseudomonadota</taxon>
        <taxon>Gammaproteobacteria</taxon>
        <taxon>Pseudomonadales</taxon>
        <taxon>Pseudomonadaceae</taxon>
        <taxon>Ectopseudomonas</taxon>
    </lineage>
</organism>
<accession>A0ABY5A2A6</accession>
<proteinExistence type="predicted"/>
<dbReference type="Proteomes" id="UP001054897">
    <property type="component" value="Chromosome"/>
</dbReference>
<evidence type="ECO:0000313" key="2">
    <source>
        <dbReference type="Proteomes" id="UP001054897"/>
    </source>
</evidence>
<gene>
    <name evidence="1" type="ORF">L1F06_014425</name>
</gene>
<reference evidence="1" key="1">
    <citation type="submission" date="2022-06" db="EMBL/GenBank/DDBJ databases">
        <title>Complete genome of Pseudomonas hydrolytica DSWY01T.</title>
        <authorList>
            <person name="Jung J."/>
            <person name="Jeon C.O."/>
        </authorList>
    </citation>
    <scope>NUCLEOTIDE SEQUENCE</scope>
    <source>
        <strain evidence="1">DSWY01</strain>
    </source>
</reference>
<dbReference type="RefSeq" id="WP_177491086.1">
    <property type="nucleotide sequence ID" value="NZ_CP099397.1"/>
</dbReference>